<dbReference type="HOGENOM" id="CLU_268205_0_0_7"/>
<dbReference type="eggNOG" id="COG0075">
    <property type="taxonomic scope" value="Bacteria"/>
</dbReference>
<dbReference type="PANTHER" id="PTHR31513:SF2">
    <property type="entry name" value="MRAZ"/>
    <property type="match status" value="1"/>
</dbReference>
<feature type="region of interest" description="Disordered" evidence="1">
    <location>
        <begin position="819"/>
        <end position="853"/>
    </location>
</feature>
<gene>
    <name evidence="3" type="ordered locus">Dalk_2239</name>
</gene>
<dbReference type="PROSITE" id="PS51766">
    <property type="entry name" value="DOCKERIN"/>
    <property type="match status" value="1"/>
</dbReference>
<dbReference type="CDD" id="cd14256">
    <property type="entry name" value="Dockerin_I"/>
    <property type="match status" value="1"/>
</dbReference>
<dbReference type="SUPFAM" id="SSF63446">
    <property type="entry name" value="Type I dockerin domain"/>
    <property type="match status" value="1"/>
</dbReference>
<feature type="compositionally biased region" description="Gly residues" evidence="1">
    <location>
        <begin position="122"/>
        <end position="137"/>
    </location>
</feature>
<dbReference type="PANTHER" id="PTHR31513">
    <property type="entry name" value="EPHRIN TYPE-B RECEPTOR"/>
    <property type="match status" value="1"/>
</dbReference>
<evidence type="ECO:0000313" key="4">
    <source>
        <dbReference type="Proteomes" id="UP000000739"/>
    </source>
</evidence>
<name>B8FIE2_DESAL</name>
<dbReference type="InterPro" id="IPR016134">
    <property type="entry name" value="Dockerin_dom"/>
</dbReference>
<evidence type="ECO:0000256" key="1">
    <source>
        <dbReference type="SAM" id="MobiDB-lite"/>
    </source>
</evidence>
<keyword evidence="4" id="KW-1185">Reference proteome</keyword>
<dbReference type="InterPro" id="IPR036439">
    <property type="entry name" value="Dockerin_dom_sf"/>
</dbReference>
<organism evidence="3 4">
    <name type="scientific">Desulfatibacillum aliphaticivorans</name>
    <dbReference type="NCBI Taxonomy" id="218208"/>
    <lineage>
        <taxon>Bacteria</taxon>
        <taxon>Pseudomonadati</taxon>
        <taxon>Thermodesulfobacteriota</taxon>
        <taxon>Desulfobacteria</taxon>
        <taxon>Desulfobacterales</taxon>
        <taxon>Desulfatibacillaceae</taxon>
        <taxon>Desulfatibacillum</taxon>
    </lineage>
</organism>
<proteinExistence type="predicted"/>
<evidence type="ECO:0000259" key="2">
    <source>
        <dbReference type="PROSITE" id="PS51766"/>
    </source>
</evidence>
<feature type="domain" description="Dockerin" evidence="2">
    <location>
        <begin position="1165"/>
        <end position="1225"/>
    </location>
</feature>
<dbReference type="KEGG" id="dal:Dalk_2239"/>
<dbReference type="Gene3D" id="2.60.40.2340">
    <property type="match status" value="1"/>
</dbReference>
<dbReference type="GO" id="GO:0000272">
    <property type="term" value="P:polysaccharide catabolic process"/>
    <property type="evidence" value="ECO:0007669"/>
    <property type="project" value="InterPro"/>
</dbReference>
<dbReference type="AlphaFoldDB" id="B8FIE2"/>
<dbReference type="eggNOG" id="COG4733">
    <property type="taxonomic scope" value="Bacteria"/>
</dbReference>
<evidence type="ECO:0000313" key="3">
    <source>
        <dbReference type="EMBL" id="ACL03932.1"/>
    </source>
</evidence>
<dbReference type="EMBL" id="CP001322">
    <property type="protein sequence ID" value="ACL03932.1"/>
    <property type="molecule type" value="Genomic_DNA"/>
</dbReference>
<reference evidence="3 4" key="1">
    <citation type="journal article" date="2012" name="Environ. Microbiol.">
        <title>The genome sequence of Desulfatibacillum alkenivorans AK-01: a blueprint for anaerobic alkane oxidation.</title>
        <authorList>
            <person name="Callaghan A.V."/>
            <person name="Morris B.E."/>
            <person name="Pereira I.A."/>
            <person name="McInerney M.J."/>
            <person name="Austin R.N."/>
            <person name="Groves J.T."/>
            <person name="Kukor J.J."/>
            <person name="Suflita J.M."/>
            <person name="Young L.Y."/>
            <person name="Zylstra G.J."/>
            <person name="Wawrik B."/>
        </authorList>
    </citation>
    <scope>NUCLEOTIDE SEQUENCE [LARGE SCALE GENOMIC DNA]</scope>
    <source>
        <strain evidence="3 4">AK-01</strain>
    </source>
</reference>
<feature type="region of interest" description="Disordered" evidence="1">
    <location>
        <begin position="104"/>
        <end position="166"/>
    </location>
</feature>
<dbReference type="eggNOG" id="COG3210">
    <property type="taxonomic scope" value="Bacteria"/>
</dbReference>
<feature type="compositionally biased region" description="Gly residues" evidence="1">
    <location>
        <begin position="839"/>
        <end position="853"/>
    </location>
</feature>
<dbReference type="InterPro" id="IPR018247">
    <property type="entry name" value="EF_Hand_1_Ca_BS"/>
</dbReference>
<sequence length="1225" mass="120111">MVFLACTASPGASFAFTCDSGDLNGTCVISSTQLMTNGEVISGTGGLIIADGGSLRTNAGESFYIHMDGDVTIESGGSIEGNLSSLTAANLTIESGGSISANGKGFASGQGEGAGSMTDGWRSGGGGAGHGGNGGQGPSAAGGSVYGSLKTPETPGSGGGFHTASASEGGPGGGVIKLAVGGILTVDGVITCNGGNGLSMSSGSGGGGSGGSIWIDANTLEGAGSITANGGAGSDVYYGAGGGAGGRIAVYYNTDNSTTVMQAFGGWSEVQYGGAGTVFTKAASALYGDLIIDNNGVSGADTSQVLTTTVTLDSMVLSNNGYYIVPAGCELNILSGFVNSTTNASITNHGTLSLPGTSTFTNITLYNNGSINDLANLTLSSSNIYQNGAMGDLTDLIIGADSTFEFQNLTPGKSITMTNVTILDAGVLTHEANSGALDNSLNLHVTGNLDLQSGGAISADAKGLASAQGDGAGSMTADFRAGGGGAGHGGTGGKGSSNAAGGCEYGSLMAPETPGSGGGYNTSYASAGGTGGGVIKLVVDGIFILDGAITCNGTVGLSMGSGAGGGGSGGSIWIDANTLDGEGSISANGGPGSDAYYGGGGGSGGRIAVYYTHDTSSVSMQAYGGWSEVQYGGAGTVFTKAASALYGDLTIDNNGVSGADTNQVLTSTLTLDNFTLRNNGYYVAPESTALCIEGVFINCNSSGVLTNNGAVTLTTSTVLTNVTFINNGTIANLASLELASSSFYSNGTFEDLTDLTIGANSTFEFQNLTPDTPITMTNLTILDTGLLTHNANTNTLDHSLNLHLTGNLDIRSGGGISADAKGLESGQGGGTGNTTDGFRVGGGGAGHGGTGGDGSGTAGGSIYGSLTTPETPGSGGGYNTFYASAGGVGGGVIKLTVEGILTLDGAITCNGTVGLSMGSGDGGGGSGGSIWIDANTLEGAGSITANGGPGSTAYNGGGGGAGGRIAIEAVIDTSDLTKLAIGGAGYQNGEIGTIYPIPPKSITSFIIESLSAIGEIDEDAKSVTLTAPYGTSLIGLTPTIAVTGVSVSPASGAAQDFTDGVPITYTVTAYDTSTQDYGVTINLDPPSSNNTITSAVYTVSTGGTAIETIVNVPFGISLADFLAALTAGDEYQSWNSSDLTDPVVSRQELIVTAQDGTSVTYVVYINLTPGDVNHDGLVAMEDLILAIQATAGLETAAPVYGNADVNGDGVLGLTDSLYIMREVLQ</sequence>
<dbReference type="Proteomes" id="UP000000739">
    <property type="component" value="Chromosome"/>
</dbReference>
<dbReference type="Gene3D" id="1.10.1330.10">
    <property type="entry name" value="Dockerin domain"/>
    <property type="match status" value="1"/>
</dbReference>
<protein>
    <recommendedName>
        <fullName evidence="2">Dockerin domain-containing protein</fullName>
    </recommendedName>
</protein>
<accession>B8FIE2</accession>
<dbReference type="PROSITE" id="PS00018">
    <property type="entry name" value="EF_HAND_1"/>
    <property type="match status" value="1"/>
</dbReference>
<dbReference type="RefSeq" id="WP_015947007.1">
    <property type="nucleotide sequence ID" value="NC_011768.1"/>
</dbReference>